<dbReference type="OrthoDB" id="5382058at2759"/>
<dbReference type="SUPFAM" id="SSF53474">
    <property type="entry name" value="alpha/beta-Hydrolases"/>
    <property type="match status" value="1"/>
</dbReference>
<dbReference type="GO" id="GO:0016042">
    <property type="term" value="P:lipid catabolic process"/>
    <property type="evidence" value="ECO:0007669"/>
    <property type="project" value="InterPro"/>
</dbReference>
<evidence type="ECO:0000313" key="3">
    <source>
        <dbReference type="Proteomes" id="UP000714618"/>
    </source>
</evidence>
<comment type="caution">
    <text evidence="2">The sequence shown here is derived from an EMBL/GenBank/DDBJ whole genome shotgun (WGS) entry which is preliminary data.</text>
</comment>
<proteinExistence type="predicted"/>
<protein>
    <recommendedName>
        <fullName evidence="4">Alpha/beta-hydrolase</fullName>
    </recommendedName>
</protein>
<name>A0A9N8JXK0_9PEZI</name>
<evidence type="ECO:0000313" key="2">
    <source>
        <dbReference type="EMBL" id="CAD0093359.1"/>
    </source>
</evidence>
<gene>
    <name evidence="2" type="ORF">AWRI4233_LOCUS4166</name>
</gene>
<organism evidence="2 3">
    <name type="scientific">Aureobasidium mustum</name>
    <dbReference type="NCBI Taxonomy" id="2773714"/>
    <lineage>
        <taxon>Eukaryota</taxon>
        <taxon>Fungi</taxon>
        <taxon>Dikarya</taxon>
        <taxon>Ascomycota</taxon>
        <taxon>Pezizomycotina</taxon>
        <taxon>Dothideomycetes</taxon>
        <taxon>Dothideomycetidae</taxon>
        <taxon>Dothideales</taxon>
        <taxon>Saccotheciaceae</taxon>
        <taxon>Aureobasidium</taxon>
    </lineage>
</organism>
<dbReference type="EMBL" id="CAIJEO010000005">
    <property type="protein sequence ID" value="CAD0093359.1"/>
    <property type="molecule type" value="Genomic_DNA"/>
</dbReference>
<keyword evidence="1" id="KW-0732">Signal</keyword>
<dbReference type="InterPro" id="IPR005152">
    <property type="entry name" value="Lipase_secreted"/>
</dbReference>
<dbReference type="Gene3D" id="3.40.50.1820">
    <property type="entry name" value="alpha/beta hydrolase"/>
    <property type="match status" value="2"/>
</dbReference>
<keyword evidence="3" id="KW-1185">Reference proteome</keyword>
<dbReference type="AlphaFoldDB" id="A0A9N8JXK0"/>
<dbReference type="InterPro" id="IPR029058">
    <property type="entry name" value="AB_hydrolase_fold"/>
</dbReference>
<dbReference type="Proteomes" id="UP000714618">
    <property type="component" value="Unassembled WGS sequence"/>
</dbReference>
<dbReference type="GO" id="GO:0004806">
    <property type="term" value="F:triacylglycerol lipase activity"/>
    <property type="evidence" value="ECO:0007669"/>
    <property type="project" value="InterPro"/>
</dbReference>
<evidence type="ECO:0000256" key="1">
    <source>
        <dbReference type="SAM" id="SignalP"/>
    </source>
</evidence>
<evidence type="ECO:0008006" key="4">
    <source>
        <dbReference type="Google" id="ProtNLM"/>
    </source>
</evidence>
<reference evidence="2" key="1">
    <citation type="submission" date="2020-06" db="EMBL/GenBank/DDBJ databases">
        <authorList>
            <person name="Onetto C."/>
        </authorList>
    </citation>
    <scope>NUCLEOTIDE SEQUENCE</scope>
</reference>
<dbReference type="PANTHER" id="PTHR34853">
    <property type="match status" value="1"/>
</dbReference>
<feature type="signal peptide" evidence="1">
    <location>
        <begin position="1"/>
        <end position="19"/>
    </location>
</feature>
<feature type="chain" id="PRO_5040484283" description="Alpha/beta-hydrolase" evidence="1">
    <location>
        <begin position="20"/>
        <end position="421"/>
    </location>
</feature>
<dbReference type="PANTHER" id="PTHR34853:SF1">
    <property type="entry name" value="LIPASE 5"/>
    <property type="match status" value="1"/>
</dbReference>
<sequence>MHFYSALAAALMTAKLSLADSPGQMTNFDLGPEYTSVDANGSLAPSSGFLALPTPNPHDTEVKLNLIAWAHSTIGLHRGCVPSSAMELWGLDTFGPLLAEGYAIVATDYVGLGTNYTSHKYLSLVDHANDIYYSVRAVRKVFPDLFNVKWMSIGHSQGGGAVWKLSEHPLVQYSRSGYVGTVAIAPAVNALDLATTAYDIILPGISSDELFAKAETPLLLMGIKAASPDYQMPWAAQALKERIQYASAAQSCLFATAGLTFDLRDEQFIAPGAATPMNDDVLKAWTRQHAAAQGALASMPLLVIQGLNDSAIPPECTRRAYEKASHANRVRLEEYPRRDHFNVLEASRPTWLKFVRDRFSNKTTDWEMSNHVIHSEDLTTITSSLDVERNTVSDLSEDVIEAWPLFQRLSQRVEVSEHHLR</sequence>
<accession>A0A9N8JXK0</accession>
<dbReference type="Pfam" id="PF03583">
    <property type="entry name" value="LIP"/>
    <property type="match status" value="1"/>
</dbReference>